<gene>
    <name evidence="2" type="ORF">H072_8626</name>
</gene>
<evidence type="ECO:0000313" key="2">
    <source>
        <dbReference type="EMBL" id="EPS37673.1"/>
    </source>
</evidence>
<dbReference type="Proteomes" id="UP000015100">
    <property type="component" value="Unassembled WGS sequence"/>
</dbReference>
<reference evidence="2 3" key="1">
    <citation type="journal article" date="2013" name="PLoS Genet.">
        <title>Genomic mechanisms accounting for the adaptation to parasitism in nematode-trapping fungi.</title>
        <authorList>
            <person name="Meerupati T."/>
            <person name="Andersson K.M."/>
            <person name="Friman E."/>
            <person name="Kumar D."/>
            <person name="Tunlid A."/>
            <person name="Ahren D."/>
        </authorList>
    </citation>
    <scope>NUCLEOTIDE SEQUENCE [LARGE SCALE GENOMIC DNA]</scope>
    <source>
        <strain evidence="2 3">CBS 200.50</strain>
    </source>
</reference>
<protein>
    <submittedName>
        <fullName evidence="2">Uncharacterized protein</fullName>
    </submittedName>
</protein>
<reference evidence="3" key="2">
    <citation type="submission" date="2013-04" db="EMBL/GenBank/DDBJ databases">
        <title>Genomic mechanisms accounting for the adaptation to parasitism in nematode-trapping fungi.</title>
        <authorList>
            <person name="Ahren D.G."/>
        </authorList>
    </citation>
    <scope>NUCLEOTIDE SEQUENCE [LARGE SCALE GENOMIC DNA]</scope>
    <source>
        <strain evidence="3">CBS 200.50</strain>
    </source>
</reference>
<proteinExistence type="predicted"/>
<comment type="caution">
    <text evidence="2">The sequence shown here is derived from an EMBL/GenBank/DDBJ whole genome shotgun (WGS) entry which is preliminary data.</text>
</comment>
<dbReference type="AlphaFoldDB" id="S8BEI2"/>
<keyword evidence="3" id="KW-1185">Reference proteome</keyword>
<organism evidence="2 3">
    <name type="scientific">Dactylellina haptotyla (strain CBS 200.50)</name>
    <name type="common">Nematode-trapping fungus</name>
    <name type="synonym">Monacrosporium haptotylum</name>
    <dbReference type="NCBI Taxonomy" id="1284197"/>
    <lineage>
        <taxon>Eukaryota</taxon>
        <taxon>Fungi</taxon>
        <taxon>Dikarya</taxon>
        <taxon>Ascomycota</taxon>
        <taxon>Pezizomycotina</taxon>
        <taxon>Orbiliomycetes</taxon>
        <taxon>Orbiliales</taxon>
        <taxon>Orbiliaceae</taxon>
        <taxon>Dactylellina</taxon>
    </lineage>
</organism>
<dbReference type="HOGENOM" id="CLU_1151757_0_0_1"/>
<feature type="compositionally biased region" description="Polar residues" evidence="1">
    <location>
        <begin position="222"/>
        <end position="241"/>
    </location>
</feature>
<dbReference type="EMBL" id="AQGS01000614">
    <property type="protein sequence ID" value="EPS37673.1"/>
    <property type="molecule type" value="Genomic_DNA"/>
</dbReference>
<evidence type="ECO:0000313" key="3">
    <source>
        <dbReference type="Proteomes" id="UP000015100"/>
    </source>
</evidence>
<accession>S8BEI2</accession>
<feature type="compositionally biased region" description="Low complexity" evidence="1">
    <location>
        <begin position="175"/>
        <end position="196"/>
    </location>
</feature>
<dbReference type="OrthoDB" id="10634796at2759"/>
<feature type="region of interest" description="Disordered" evidence="1">
    <location>
        <begin position="159"/>
        <end position="241"/>
    </location>
</feature>
<evidence type="ECO:0000256" key="1">
    <source>
        <dbReference type="SAM" id="MobiDB-lite"/>
    </source>
</evidence>
<sequence>MDPDSPTGAASLAWLRRDLRPIYDQAQMISKDLVGNRDALNIIIKDLKSIRRHIRDDPDYQVENWDDAVKPNLDLISDSVEHQQELWSACFSKFKALISRLDGSEYWIEGANPIGNFSTIQINCHPMYEILDIMRHMNMSLSSLDYEVPNLVEAAEGHLKKIKGEPDSTTPEIYPSPKSESSLSASASDESNAESPLMQLEEDFLDSPEALDQIPFEIPSLDTMQSDAQSPKENSSDSMSP</sequence>
<dbReference type="OMA" id="TIQINCH"/>
<name>S8BEI2_DACHA</name>